<name>A0AA48LZM9_9ZZZZ</name>
<dbReference type="SUPFAM" id="SSF47226">
    <property type="entry name" value="Histidine-containing phosphotransfer domain, HPT domain"/>
    <property type="match status" value="1"/>
</dbReference>
<dbReference type="InterPro" id="IPR008207">
    <property type="entry name" value="Sig_transdc_His_kin_Hpt_dom"/>
</dbReference>
<dbReference type="PROSITE" id="PS50894">
    <property type="entry name" value="HPT"/>
    <property type="match status" value="1"/>
</dbReference>
<dbReference type="GO" id="GO:0000160">
    <property type="term" value="P:phosphorelay signal transduction system"/>
    <property type="evidence" value="ECO:0007669"/>
    <property type="project" value="InterPro"/>
</dbReference>
<reference evidence="2" key="1">
    <citation type="submission" date="2023-07" db="EMBL/GenBank/DDBJ databases">
        <authorList>
            <person name="Pelsma A.J. K."/>
        </authorList>
    </citation>
    <scope>NUCLEOTIDE SEQUENCE</scope>
</reference>
<accession>A0AA48LZM9</accession>
<proteinExistence type="predicted"/>
<organism evidence="2">
    <name type="scientific">freshwater sediment metagenome</name>
    <dbReference type="NCBI Taxonomy" id="556182"/>
    <lineage>
        <taxon>unclassified sequences</taxon>
        <taxon>metagenomes</taxon>
        <taxon>ecological metagenomes</taxon>
    </lineage>
</organism>
<dbReference type="Gene3D" id="1.20.120.160">
    <property type="entry name" value="HPT domain"/>
    <property type="match status" value="1"/>
</dbReference>
<dbReference type="AlphaFoldDB" id="A0AA48LZM9"/>
<feature type="domain" description="HPt" evidence="1">
    <location>
        <begin position="38"/>
        <end position="131"/>
    </location>
</feature>
<evidence type="ECO:0000259" key="1">
    <source>
        <dbReference type="PROSITE" id="PS50894"/>
    </source>
</evidence>
<dbReference type="EMBL" id="OY288114">
    <property type="protein sequence ID" value="CAJ0870387.1"/>
    <property type="molecule type" value="Genomic_DNA"/>
</dbReference>
<sequence length="131" mass="14031">MANPAVVDIPGEILSGERNFEEPLVLDLVHLSRQTFGDHALEVELLTLFERQAAHLAVRLADPRCPGDSRARLELAHMLKGSARSVGALAVAASAEAYETALRHGDEAEARLCDALVVDIEAARAAIAELL</sequence>
<protein>
    <recommendedName>
        <fullName evidence="1">HPt domain-containing protein</fullName>
    </recommendedName>
</protein>
<evidence type="ECO:0000313" key="2">
    <source>
        <dbReference type="EMBL" id="CAJ0870387.1"/>
    </source>
</evidence>
<dbReference type="InterPro" id="IPR036641">
    <property type="entry name" value="HPT_dom_sf"/>
</dbReference>
<gene>
    <name evidence="2" type="ORF">AMST5_02225</name>
</gene>
<dbReference type="Pfam" id="PF01627">
    <property type="entry name" value="Hpt"/>
    <property type="match status" value="1"/>
</dbReference>